<sequence>MYVPVRPCPCGFVLRVFRTPLGGRTAVAFTSRRLLTDCLGRDVPSVRLALPAVRALAAPLGVSRVRVDPQLTAPAARPSDEDAPPVLPAFPG</sequence>
<dbReference type="AlphaFoldDB" id="A0A939FPC0"/>
<organism evidence="2 3">
    <name type="scientific">Streptomyces triculaminicus</name>
    <dbReference type="NCBI Taxonomy" id="2816232"/>
    <lineage>
        <taxon>Bacteria</taxon>
        <taxon>Bacillati</taxon>
        <taxon>Actinomycetota</taxon>
        <taxon>Actinomycetes</taxon>
        <taxon>Kitasatosporales</taxon>
        <taxon>Streptomycetaceae</taxon>
        <taxon>Streptomyces</taxon>
    </lineage>
</organism>
<proteinExistence type="predicted"/>
<feature type="region of interest" description="Disordered" evidence="1">
    <location>
        <begin position="71"/>
        <end position="92"/>
    </location>
</feature>
<dbReference type="NCBIfam" id="NF042914">
    <property type="entry name" value="SAV915_dom"/>
    <property type="match status" value="1"/>
</dbReference>
<accession>A0A939FPC0</accession>
<dbReference type="Proteomes" id="UP000664781">
    <property type="component" value="Unassembled WGS sequence"/>
</dbReference>
<gene>
    <name evidence="2" type="ORF">J1792_23765</name>
</gene>
<dbReference type="InterPro" id="IPR049975">
    <property type="entry name" value="SAV_915-like_dom"/>
</dbReference>
<evidence type="ECO:0000256" key="1">
    <source>
        <dbReference type="SAM" id="MobiDB-lite"/>
    </source>
</evidence>
<comment type="caution">
    <text evidence="2">The sequence shown here is derived from an EMBL/GenBank/DDBJ whole genome shotgun (WGS) entry which is preliminary data.</text>
</comment>
<protein>
    <submittedName>
        <fullName evidence="2">Uncharacterized protein</fullName>
    </submittedName>
</protein>
<evidence type="ECO:0000313" key="3">
    <source>
        <dbReference type="Proteomes" id="UP000664781"/>
    </source>
</evidence>
<reference evidence="2" key="1">
    <citation type="submission" date="2021-03" db="EMBL/GenBank/DDBJ databases">
        <title>Streptomyces strains.</title>
        <authorList>
            <person name="Lund M.B."/>
            <person name="Toerring T."/>
        </authorList>
    </citation>
    <scope>NUCLEOTIDE SEQUENCE</scope>
    <source>
        <strain evidence="2">JCM 4242</strain>
    </source>
</reference>
<dbReference type="EMBL" id="JAFMOF010000003">
    <property type="protein sequence ID" value="MBO0655685.1"/>
    <property type="molecule type" value="Genomic_DNA"/>
</dbReference>
<keyword evidence="3" id="KW-1185">Reference proteome</keyword>
<evidence type="ECO:0000313" key="2">
    <source>
        <dbReference type="EMBL" id="MBO0655685.1"/>
    </source>
</evidence>
<name>A0A939FPC0_9ACTN</name>